<evidence type="ECO:0000256" key="3">
    <source>
        <dbReference type="ARBA" id="ARBA00022676"/>
    </source>
</evidence>
<keyword evidence="3 9" id="KW-0328">Glycosyltransferase</keyword>
<feature type="binding site" evidence="9">
    <location>
        <position position="239"/>
    </location>
    <ligand>
        <name>Mg(2+)</name>
        <dbReference type="ChEBI" id="CHEBI:18420"/>
        <label>2</label>
    </ligand>
</feature>
<feature type="binding site" evidence="9">
    <location>
        <position position="125"/>
    </location>
    <ligand>
        <name>anthranilate</name>
        <dbReference type="ChEBI" id="CHEBI:16567"/>
        <label>1</label>
    </ligand>
</feature>
<evidence type="ECO:0000256" key="5">
    <source>
        <dbReference type="ARBA" id="ARBA00022822"/>
    </source>
</evidence>
<gene>
    <name evidence="9 12" type="primary">trpD</name>
    <name evidence="12" type="ORF">EBN88_11805</name>
</gene>
<dbReference type="GO" id="GO:0000287">
    <property type="term" value="F:magnesium ion binding"/>
    <property type="evidence" value="ECO:0007669"/>
    <property type="project" value="UniProtKB-UniRule"/>
</dbReference>
<sequence length="354" mass="36431">MSVVTPAGGDTGAARDWPEVLSTLLAGRDLSGDDTAWAMERIMSGEASDVRIAGFAVALRAKGETVEEVAGLVETMYRHANVIEVPGPAVDIVGTGGDRARTVNISTMSAIVVAGTGVRVVKHGNRAASSASGATDVLEQLGVNLDLTPQRVAEVAVEAGITYCPAVLFHPALRHAGAARKELGVATFFNFLGPLTNPARVRAQATGVADARMAPILAGVLAERGSSALVFRGDDGLDELTVTGTSTVWVVRNGKVAEESFDPRSVGVELAPVESLRGGDAAANAAVARRLLDGEHGPVRNAVLLNAAAGLAAIEPDDAPLPQRIAAGMARAAESIDSGAARAALERWIATTRR</sequence>
<feature type="binding site" evidence="9">
    <location>
        <position position="94"/>
    </location>
    <ligand>
        <name>anthranilate</name>
        <dbReference type="ChEBI" id="CHEBI:16567"/>
        <label>1</label>
    </ligand>
</feature>
<keyword evidence="13" id="KW-1185">Reference proteome</keyword>
<dbReference type="NCBIfam" id="TIGR01245">
    <property type="entry name" value="trpD"/>
    <property type="match status" value="1"/>
</dbReference>
<feature type="binding site" evidence="9">
    <location>
        <begin position="104"/>
        <end position="107"/>
    </location>
    <ligand>
        <name>5-phospho-alpha-D-ribose 1-diphosphate</name>
        <dbReference type="ChEBI" id="CHEBI:58017"/>
    </ligand>
</feature>
<evidence type="ECO:0000256" key="9">
    <source>
        <dbReference type="HAMAP-Rule" id="MF_00211"/>
    </source>
</evidence>
<dbReference type="InterPro" id="IPR000312">
    <property type="entry name" value="Glycosyl_Trfase_fam3"/>
</dbReference>
<keyword evidence="9" id="KW-0460">Magnesium</keyword>
<dbReference type="Pfam" id="PF02885">
    <property type="entry name" value="Glycos_trans_3N"/>
    <property type="match status" value="1"/>
</dbReference>
<dbReference type="EC" id="2.4.2.18" evidence="9"/>
<keyword evidence="6 9" id="KW-0057">Aromatic amino acid biosynthesis</keyword>
<feature type="binding site" evidence="9">
    <location>
        <begin position="97"/>
        <end position="98"/>
    </location>
    <ligand>
        <name>5-phospho-alpha-D-ribose 1-diphosphate</name>
        <dbReference type="ChEBI" id="CHEBI:58017"/>
    </ligand>
</feature>
<feature type="binding site" evidence="9">
    <location>
        <position position="106"/>
    </location>
    <ligand>
        <name>Mg(2+)</name>
        <dbReference type="ChEBI" id="CHEBI:18420"/>
        <label>1</label>
    </ligand>
</feature>
<evidence type="ECO:0000259" key="10">
    <source>
        <dbReference type="Pfam" id="PF00591"/>
    </source>
</evidence>
<keyword evidence="2 9" id="KW-0028">Amino-acid biosynthesis</keyword>
<evidence type="ECO:0000256" key="8">
    <source>
        <dbReference type="ARBA" id="ARBA00061188"/>
    </source>
</evidence>
<comment type="catalytic activity">
    <reaction evidence="7 9">
        <text>N-(5-phospho-beta-D-ribosyl)anthranilate + diphosphate = 5-phospho-alpha-D-ribose 1-diphosphate + anthranilate</text>
        <dbReference type="Rhea" id="RHEA:11768"/>
        <dbReference type="ChEBI" id="CHEBI:16567"/>
        <dbReference type="ChEBI" id="CHEBI:18277"/>
        <dbReference type="ChEBI" id="CHEBI:33019"/>
        <dbReference type="ChEBI" id="CHEBI:58017"/>
        <dbReference type="EC" id="2.4.2.18"/>
    </reaction>
</comment>
<dbReference type="SUPFAM" id="SSF52418">
    <property type="entry name" value="Nucleoside phosphorylase/phosphoribosyltransferase catalytic domain"/>
    <property type="match status" value="1"/>
</dbReference>
<comment type="function">
    <text evidence="9">Catalyzes the transfer of the phosphoribosyl group of 5-phosphorylribose-1-pyrophosphate (PRPP) to anthranilate to yield N-(5'-phosphoribosyl)-anthranilate (PRA).</text>
</comment>
<name>A0A3M2LYD7_9ACTN</name>
<dbReference type="Gene3D" id="3.40.1030.10">
    <property type="entry name" value="Nucleoside phosphorylase/phosphoribosyltransferase catalytic domain"/>
    <property type="match status" value="1"/>
</dbReference>
<evidence type="ECO:0000259" key="11">
    <source>
        <dbReference type="Pfam" id="PF02885"/>
    </source>
</evidence>
<keyword evidence="5 9" id="KW-0822">Tryptophan biosynthesis</keyword>
<protein>
    <recommendedName>
        <fullName evidence="9">Anthranilate phosphoribosyltransferase</fullName>
        <ecNumber evidence="9">2.4.2.18</ecNumber>
    </recommendedName>
</protein>
<feature type="binding site" evidence="9">
    <location>
        <position position="238"/>
    </location>
    <ligand>
        <name>Mg(2+)</name>
        <dbReference type="ChEBI" id="CHEBI:18420"/>
        <label>2</label>
    </ligand>
</feature>
<dbReference type="GO" id="GO:0005829">
    <property type="term" value="C:cytosol"/>
    <property type="evidence" value="ECO:0007669"/>
    <property type="project" value="TreeGrafter"/>
</dbReference>
<evidence type="ECO:0000256" key="1">
    <source>
        <dbReference type="ARBA" id="ARBA00004907"/>
    </source>
</evidence>
<comment type="caution">
    <text evidence="12">The sequence shown here is derived from an EMBL/GenBank/DDBJ whole genome shotgun (WGS) entry which is preliminary data.</text>
</comment>
<comment type="subunit">
    <text evidence="9">Homodimer.</text>
</comment>
<accession>A0A3M2LYD7</accession>
<feature type="binding site" evidence="9">
    <location>
        <position position="102"/>
    </location>
    <ligand>
        <name>5-phospho-alpha-D-ribose 1-diphosphate</name>
        <dbReference type="ChEBI" id="CHEBI:58017"/>
    </ligand>
</feature>
<organism evidence="12 13">
    <name type="scientific">Streptomyces triticirhizae</name>
    <dbReference type="NCBI Taxonomy" id="2483353"/>
    <lineage>
        <taxon>Bacteria</taxon>
        <taxon>Bacillati</taxon>
        <taxon>Actinomycetota</taxon>
        <taxon>Actinomycetes</taxon>
        <taxon>Kitasatosporales</taxon>
        <taxon>Streptomycetaceae</taxon>
        <taxon>Streptomyces</taxon>
    </lineage>
</organism>
<dbReference type="InterPro" id="IPR036320">
    <property type="entry name" value="Glycosyl_Trfase_fam3_N_dom_sf"/>
</dbReference>
<dbReference type="Gene3D" id="1.20.970.10">
    <property type="entry name" value="Transferase, Pyrimidine Nucleoside Phosphorylase, Chain C"/>
    <property type="match status" value="1"/>
</dbReference>
<dbReference type="EMBL" id="RFFJ01000050">
    <property type="protein sequence ID" value="RMI41055.1"/>
    <property type="molecule type" value="Genomic_DNA"/>
</dbReference>
<feature type="binding site" evidence="9">
    <location>
        <position position="180"/>
    </location>
    <ligand>
        <name>anthranilate</name>
        <dbReference type="ChEBI" id="CHEBI:16567"/>
        <label>2</label>
    </ligand>
</feature>
<evidence type="ECO:0000313" key="13">
    <source>
        <dbReference type="Proteomes" id="UP000278673"/>
    </source>
</evidence>
<reference evidence="12 13" key="1">
    <citation type="submission" date="2018-10" db="EMBL/GenBank/DDBJ databases">
        <title>Isolation, diversity and antifungal activity of actinobacteria from wheat.</title>
        <authorList>
            <person name="Han C."/>
        </authorList>
    </citation>
    <scope>NUCLEOTIDE SEQUENCE [LARGE SCALE GENOMIC DNA]</scope>
    <source>
        <strain evidence="12 13">NEAU-YY642</strain>
    </source>
</reference>
<dbReference type="InterPro" id="IPR005940">
    <property type="entry name" value="Anthranilate_Pribosyl_Tfrase"/>
</dbReference>
<dbReference type="AlphaFoldDB" id="A0A3M2LYD7"/>
<feature type="binding site" evidence="9">
    <location>
        <begin position="122"/>
        <end position="130"/>
    </location>
    <ligand>
        <name>5-phospho-alpha-D-ribose 1-diphosphate</name>
        <dbReference type="ChEBI" id="CHEBI:58017"/>
    </ligand>
</feature>
<feature type="binding site" evidence="9">
    <location>
        <position position="239"/>
    </location>
    <ligand>
        <name>Mg(2+)</name>
        <dbReference type="ChEBI" id="CHEBI:18420"/>
        <label>1</label>
    </ligand>
</feature>
<comment type="pathway">
    <text evidence="1 9">Amino-acid biosynthesis; L-tryptophan biosynthesis; L-tryptophan from chorismate: step 2/5.</text>
</comment>
<feature type="binding site" evidence="9">
    <location>
        <position position="94"/>
    </location>
    <ligand>
        <name>5-phospho-alpha-D-ribose 1-diphosphate</name>
        <dbReference type="ChEBI" id="CHEBI:58017"/>
    </ligand>
</feature>
<dbReference type="GO" id="GO:0004048">
    <property type="term" value="F:anthranilate phosphoribosyltransferase activity"/>
    <property type="evidence" value="ECO:0007669"/>
    <property type="project" value="UniProtKB-UniRule"/>
</dbReference>
<evidence type="ECO:0000256" key="6">
    <source>
        <dbReference type="ARBA" id="ARBA00023141"/>
    </source>
</evidence>
<dbReference type="PANTHER" id="PTHR43285">
    <property type="entry name" value="ANTHRANILATE PHOSPHORIBOSYLTRANSFERASE"/>
    <property type="match status" value="1"/>
</dbReference>
<feature type="domain" description="Glycosyl transferase family 3" evidence="10">
    <location>
        <begin position="88"/>
        <end position="341"/>
    </location>
</feature>
<comment type="similarity">
    <text evidence="9">Belongs to the anthranilate phosphoribosyltransferase family.</text>
</comment>
<comment type="cofactor">
    <cofactor evidence="9">
        <name>Mg(2+)</name>
        <dbReference type="ChEBI" id="CHEBI:18420"/>
    </cofactor>
    <text evidence="9">Binds 2 magnesium ions per monomer.</text>
</comment>
<dbReference type="HAMAP" id="MF_00211">
    <property type="entry name" value="TrpD"/>
    <property type="match status" value="1"/>
</dbReference>
<feature type="domain" description="Glycosyl transferase family 3 N-terminal" evidence="11">
    <location>
        <begin position="19"/>
        <end position="80"/>
    </location>
</feature>
<comment type="caution">
    <text evidence="9">Lacks conserved residue(s) required for the propagation of feature annotation.</text>
</comment>
<evidence type="ECO:0000256" key="7">
    <source>
        <dbReference type="ARBA" id="ARBA00052328"/>
    </source>
</evidence>
<dbReference type="RefSeq" id="WP_122183792.1">
    <property type="nucleotide sequence ID" value="NZ_RFFJ01000050.1"/>
</dbReference>
<dbReference type="PANTHER" id="PTHR43285:SF2">
    <property type="entry name" value="ANTHRANILATE PHOSPHORIBOSYLTRANSFERASE"/>
    <property type="match status" value="1"/>
</dbReference>
<evidence type="ECO:0000313" key="12">
    <source>
        <dbReference type="EMBL" id="RMI41055.1"/>
    </source>
</evidence>
<dbReference type="GO" id="GO:0000162">
    <property type="term" value="P:L-tryptophan biosynthetic process"/>
    <property type="evidence" value="ECO:0007669"/>
    <property type="project" value="UniProtKB-UniRule"/>
</dbReference>
<evidence type="ECO:0000256" key="4">
    <source>
        <dbReference type="ARBA" id="ARBA00022679"/>
    </source>
</evidence>
<keyword evidence="4 9" id="KW-0808">Transferase</keyword>
<dbReference type="FunFam" id="3.40.1030.10:FF:000002">
    <property type="entry name" value="Anthranilate phosphoribosyltransferase"/>
    <property type="match status" value="1"/>
</dbReference>
<dbReference type="Pfam" id="PF00591">
    <property type="entry name" value="Glycos_transf_3"/>
    <property type="match status" value="1"/>
</dbReference>
<comment type="similarity">
    <text evidence="8">In the C-terminal section; belongs to the anthranilate phosphoribosyltransferase family.</text>
</comment>
<dbReference type="Proteomes" id="UP000278673">
    <property type="component" value="Unassembled WGS sequence"/>
</dbReference>
<feature type="binding site" evidence="9">
    <location>
        <position position="134"/>
    </location>
    <ligand>
        <name>5-phospho-alpha-D-ribose 1-diphosphate</name>
        <dbReference type="ChEBI" id="CHEBI:58017"/>
    </ligand>
</feature>
<dbReference type="InterPro" id="IPR035902">
    <property type="entry name" value="Nuc_phospho_transferase"/>
</dbReference>
<proteinExistence type="inferred from homology"/>
<dbReference type="SUPFAM" id="SSF47648">
    <property type="entry name" value="Nucleoside phosphorylase/phosphoribosyltransferase N-terminal domain"/>
    <property type="match status" value="1"/>
</dbReference>
<keyword evidence="9" id="KW-0479">Metal-binding</keyword>
<evidence type="ECO:0000256" key="2">
    <source>
        <dbReference type="ARBA" id="ARBA00022605"/>
    </source>
</evidence>
<dbReference type="InterPro" id="IPR017459">
    <property type="entry name" value="Glycosyl_Trfase_fam3_N_dom"/>
</dbReference>
<dbReference type="UniPathway" id="UPA00035">
    <property type="reaction ID" value="UER00041"/>
</dbReference>